<dbReference type="RefSeq" id="WP_341426315.1">
    <property type="nucleotide sequence ID" value="NZ_JBBUTG010000007.1"/>
</dbReference>
<proteinExistence type="predicted"/>
<feature type="compositionally biased region" description="Low complexity" evidence="2">
    <location>
        <begin position="29"/>
        <end position="38"/>
    </location>
</feature>
<dbReference type="SUPFAM" id="SSF53474">
    <property type="entry name" value="alpha/beta-Hydrolases"/>
    <property type="match status" value="1"/>
</dbReference>
<evidence type="ECO:0000256" key="2">
    <source>
        <dbReference type="SAM" id="MobiDB-lite"/>
    </source>
</evidence>
<evidence type="ECO:0000259" key="4">
    <source>
        <dbReference type="Pfam" id="PF20434"/>
    </source>
</evidence>
<keyword evidence="3" id="KW-0732">Signal</keyword>
<dbReference type="InterPro" id="IPR049492">
    <property type="entry name" value="BD-FAE-like_dom"/>
</dbReference>
<keyword evidence="6" id="KW-1185">Reference proteome</keyword>
<dbReference type="InterPro" id="IPR050300">
    <property type="entry name" value="GDXG_lipolytic_enzyme"/>
</dbReference>
<dbReference type="GO" id="GO:0016787">
    <property type="term" value="F:hydrolase activity"/>
    <property type="evidence" value="ECO:0007669"/>
    <property type="project" value="UniProtKB-KW"/>
</dbReference>
<feature type="compositionally biased region" description="Low complexity" evidence="2">
    <location>
        <begin position="48"/>
        <end position="58"/>
    </location>
</feature>
<evidence type="ECO:0000256" key="3">
    <source>
        <dbReference type="SAM" id="SignalP"/>
    </source>
</evidence>
<gene>
    <name evidence="5" type="ORF">AACH06_13890</name>
</gene>
<feature type="chain" id="PRO_5045098523" evidence="3">
    <location>
        <begin position="35"/>
        <end position="343"/>
    </location>
</feature>
<dbReference type="InterPro" id="IPR029058">
    <property type="entry name" value="AB_hydrolase_fold"/>
</dbReference>
<name>A0ABU9BPL6_9BURK</name>
<dbReference type="Proteomes" id="UP001371218">
    <property type="component" value="Unassembled WGS sequence"/>
</dbReference>
<dbReference type="Gene3D" id="3.40.50.1820">
    <property type="entry name" value="alpha/beta hydrolase"/>
    <property type="match status" value="1"/>
</dbReference>
<sequence length="343" mass="35776">MKRIPSVPPRRRGGWQSWLAALLGGAGAAAPSTAAEGPPVAPAPSPGARPASAPSDTAVATPAAAPAVAPSALSRAGMVVYKTADGSKLKMHFARPDPQKFPGPRPCVVFFHGGAWRSGDPKQFMAYAEKLAEVGVIGVSAQYRLLQDGDVLPMNAVRDARSALRYLRSKGAQLGCDVQRIGAGGGSSGGHLAAMAAVSISPPAVAGKPAAPNALDDPSDDPSVSPRPQALFLMNPPLNLERFERPVPAEQRRQLSPTLLMDASLPPTWIFHGTADKVVPFSQVTEFRDRARSLGAGEVTVQAFPGRGHGFFNAKRGDGGDFDATVTGIYNGLKKLGWIDAKP</sequence>
<comment type="caution">
    <text evidence="5">The sequence shown here is derived from an EMBL/GenBank/DDBJ whole genome shotgun (WGS) entry which is preliminary data.</text>
</comment>
<protein>
    <submittedName>
        <fullName evidence="5">Alpha/beta hydrolase</fullName>
    </submittedName>
</protein>
<dbReference type="EMBL" id="JBBUTG010000007">
    <property type="protein sequence ID" value="MEK8031915.1"/>
    <property type="molecule type" value="Genomic_DNA"/>
</dbReference>
<organism evidence="5 6">
    <name type="scientific">Ideonella lacteola</name>
    <dbReference type="NCBI Taxonomy" id="2984193"/>
    <lineage>
        <taxon>Bacteria</taxon>
        <taxon>Pseudomonadati</taxon>
        <taxon>Pseudomonadota</taxon>
        <taxon>Betaproteobacteria</taxon>
        <taxon>Burkholderiales</taxon>
        <taxon>Sphaerotilaceae</taxon>
        <taxon>Ideonella</taxon>
    </lineage>
</organism>
<keyword evidence="1 5" id="KW-0378">Hydrolase</keyword>
<accession>A0ABU9BPL6</accession>
<evidence type="ECO:0000256" key="1">
    <source>
        <dbReference type="ARBA" id="ARBA00022801"/>
    </source>
</evidence>
<dbReference type="PANTHER" id="PTHR48081">
    <property type="entry name" value="AB HYDROLASE SUPERFAMILY PROTEIN C4A8.06C"/>
    <property type="match status" value="1"/>
</dbReference>
<feature type="region of interest" description="Disordered" evidence="2">
    <location>
        <begin position="206"/>
        <end position="226"/>
    </location>
</feature>
<reference evidence="5 6" key="1">
    <citation type="submission" date="2024-04" db="EMBL/GenBank/DDBJ databases">
        <title>Novel species of the genus Ideonella isolated from streams.</title>
        <authorList>
            <person name="Lu H."/>
        </authorList>
    </citation>
    <scope>NUCLEOTIDE SEQUENCE [LARGE SCALE GENOMIC DNA]</scope>
    <source>
        <strain evidence="5 6">DXS29W</strain>
    </source>
</reference>
<dbReference type="Pfam" id="PF20434">
    <property type="entry name" value="BD-FAE"/>
    <property type="match status" value="1"/>
</dbReference>
<feature type="signal peptide" evidence="3">
    <location>
        <begin position="1"/>
        <end position="34"/>
    </location>
</feature>
<feature type="domain" description="BD-FAE-like" evidence="4">
    <location>
        <begin position="98"/>
        <end position="199"/>
    </location>
</feature>
<feature type="region of interest" description="Disordered" evidence="2">
    <location>
        <begin position="29"/>
        <end position="58"/>
    </location>
</feature>
<evidence type="ECO:0000313" key="5">
    <source>
        <dbReference type="EMBL" id="MEK8031915.1"/>
    </source>
</evidence>
<evidence type="ECO:0000313" key="6">
    <source>
        <dbReference type="Proteomes" id="UP001371218"/>
    </source>
</evidence>